<dbReference type="EMBL" id="FOAS01000014">
    <property type="protein sequence ID" value="SEL57447.1"/>
    <property type="molecule type" value="Genomic_DNA"/>
</dbReference>
<evidence type="ECO:0000259" key="2">
    <source>
        <dbReference type="Pfam" id="PF03958"/>
    </source>
</evidence>
<evidence type="ECO:0000256" key="1">
    <source>
        <dbReference type="SAM" id="SignalP"/>
    </source>
</evidence>
<dbReference type="InterPro" id="IPR005644">
    <property type="entry name" value="NolW-like"/>
</dbReference>
<dbReference type="Proteomes" id="UP000185766">
    <property type="component" value="Unassembled WGS sequence"/>
</dbReference>
<dbReference type="AlphaFoldDB" id="A0A1H7RDC7"/>
<feature type="signal peptide" evidence="1">
    <location>
        <begin position="1"/>
        <end position="18"/>
    </location>
</feature>
<dbReference type="STRING" id="1429083.GCA_001885685_03211"/>
<name>A0A1H7RDC7_9GAMM</name>
<keyword evidence="1" id="KW-0732">Signal</keyword>
<evidence type="ECO:0000313" key="4">
    <source>
        <dbReference type="Proteomes" id="UP000185766"/>
    </source>
</evidence>
<feature type="domain" description="NolW-like" evidence="2">
    <location>
        <begin position="22"/>
        <end position="80"/>
    </location>
</feature>
<evidence type="ECO:0000313" key="3">
    <source>
        <dbReference type="EMBL" id="SEL57447.1"/>
    </source>
</evidence>
<dbReference type="InterPro" id="IPR038591">
    <property type="entry name" value="NolW-like_sf"/>
</dbReference>
<gene>
    <name evidence="3" type="ORF">SAMN05216214_11478</name>
</gene>
<sequence>MIRLLALTLCLFSALSWAAPRTEIIQLNYNTAEDLLPTVQSILGSEGRVSAYGNQLIINAEHQKIREVQDVLRQLDKSPQRLLITVDTSSDSQLNERGYRVDGELSAGGVSVISGDGEIDDKDQVRIIRRTTETRGGGQQQVQATEGYPAFIQIGQSVPLTTNTVTPYGGWSNTQYRDVTRGYYVTVTLSGNIAHITLSSRNDRLSQSQPGVIDTQSTDTRLTTRLGEWVTFGGISESSSGNDSDFLRNKTTQGREDVTLRLKVETMN</sequence>
<accession>A0A1H7RDC7</accession>
<reference evidence="3 4" key="1">
    <citation type="submission" date="2016-10" db="EMBL/GenBank/DDBJ databases">
        <authorList>
            <person name="de Groot N.N."/>
        </authorList>
    </citation>
    <scope>NUCLEOTIDE SEQUENCE [LARGE SCALE GENOMIC DNA]</scope>
    <source>
        <strain evidence="3 4">JCM 19513</strain>
    </source>
</reference>
<feature type="chain" id="PRO_5010340145" evidence="1">
    <location>
        <begin position="19"/>
        <end position="268"/>
    </location>
</feature>
<organism evidence="3 4">
    <name type="scientific">Atopomonas hussainii</name>
    <dbReference type="NCBI Taxonomy" id="1429083"/>
    <lineage>
        <taxon>Bacteria</taxon>
        <taxon>Pseudomonadati</taxon>
        <taxon>Pseudomonadota</taxon>
        <taxon>Gammaproteobacteria</taxon>
        <taxon>Pseudomonadales</taxon>
        <taxon>Pseudomonadaceae</taxon>
        <taxon>Atopomonas</taxon>
    </lineage>
</organism>
<dbReference type="Pfam" id="PF03958">
    <property type="entry name" value="Secretin_N"/>
    <property type="match status" value="1"/>
</dbReference>
<dbReference type="Gene3D" id="3.30.1370.120">
    <property type="match status" value="1"/>
</dbReference>
<keyword evidence="4" id="KW-1185">Reference proteome</keyword>
<proteinExistence type="predicted"/>
<protein>
    <submittedName>
        <fullName evidence="3">Type II/III secretion system short domain-containing protein</fullName>
    </submittedName>
</protein>